<sequence length="415" mass="45222">MGYKLVAVGLLVLIVLASLSEAYPTYNKPAQNTNQNIQTPQKPVPKPDQGDPGLQSKQVFQKGLQWRFPTPIVVDPPRGVEVEIKPPKSSGVRIYCDERQVLVEVDMDFFKTGQLIDPALITLGGCPVADVDQNGKKLLLQSELHTCGSILRSTDKDIIYSFTLIYKPGAREATNIIRGSGFVIGIECHYRKNHNVSSGPLLPNWKPYSATKTGEEMFLFFMQLMTDDLQAVRATRAFNLGDMIYIQAYVIQFYHVPLSVYVDSCVASATADPNVSPTYAFIDNAGCMIDAKLSGTRSQFLQRTRDDTLTIMLEAFKFPETSTIYITCRLKATPVSVPRDSTHKACSYIQGTGWAAAGGPNEVCSCCDRVCSGGGGGGGAAAGDEKKVQRAEMWADATVGPITIGQGGRMTKRVP</sequence>
<protein>
    <recommendedName>
        <fullName evidence="3 14">Zona pellucida sperm-binding protein 3</fullName>
    </recommendedName>
</protein>
<keyword evidence="13" id="KW-0325">Glycoprotein</keyword>
<evidence type="ECO:0000256" key="11">
    <source>
        <dbReference type="ARBA" id="ARBA00023136"/>
    </source>
</evidence>
<dbReference type="InterPro" id="IPR055355">
    <property type="entry name" value="ZP-C"/>
</dbReference>
<reference evidence="17" key="1">
    <citation type="submission" date="2020-04" db="EMBL/GenBank/DDBJ databases">
        <title>The Evolution of ZP genes of Teleost.</title>
        <authorList>
            <person name="Sano K."/>
            <person name="Kawaguchi M."/>
            <person name="Yasumasu S."/>
        </authorList>
    </citation>
    <scope>NUCLEOTIDE SEQUENCE</scope>
    <source>
        <tissue evidence="17">Liver</tissue>
    </source>
</reference>
<dbReference type="EMBL" id="LC537889">
    <property type="protein sequence ID" value="BCD71182.1"/>
    <property type="molecule type" value="mRNA"/>
</dbReference>
<gene>
    <name evidence="17" type="primary">CnZPCa</name>
</gene>
<feature type="region of interest" description="Disordered" evidence="15">
    <location>
        <begin position="27"/>
        <end position="55"/>
    </location>
</feature>
<keyword evidence="8" id="KW-0812">Transmembrane</keyword>
<evidence type="ECO:0000313" key="17">
    <source>
        <dbReference type="EMBL" id="BCD71182.1"/>
    </source>
</evidence>
<dbReference type="Pfam" id="PF00100">
    <property type="entry name" value="Zona_pellucida"/>
    <property type="match status" value="1"/>
</dbReference>
<keyword evidence="9 14" id="KW-0732">Signal</keyword>
<dbReference type="Gene3D" id="2.60.40.4100">
    <property type="entry name" value="Zona pellucida, ZP-C domain"/>
    <property type="match status" value="1"/>
</dbReference>
<evidence type="ECO:0000256" key="2">
    <source>
        <dbReference type="ARBA" id="ARBA00006735"/>
    </source>
</evidence>
<dbReference type="GO" id="GO:2000344">
    <property type="term" value="P:positive regulation of acrosome reaction"/>
    <property type="evidence" value="ECO:0007669"/>
    <property type="project" value="UniProtKB-UniRule"/>
</dbReference>
<dbReference type="AlphaFoldDB" id="A0A7R7A621"/>
<dbReference type="InterPro" id="IPR055356">
    <property type="entry name" value="ZP-N"/>
</dbReference>
<comment type="similarity">
    <text evidence="2 14">Belongs to the ZP domain family. ZPC subfamily.</text>
</comment>
<evidence type="ECO:0000256" key="8">
    <source>
        <dbReference type="ARBA" id="ARBA00022692"/>
    </source>
</evidence>
<dbReference type="GO" id="GO:0007339">
    <property type="term" value="P:binding of sperm to zona pellucida"/>
    <property type="evidence" value="ECO:0007669"/>
    <property type="project" value="UniProtKB-UniRule"/>
</dbReference>
<comment type="PTM">
    <text evidence="14">Proteolytically cleaved before the transmembrane segment to yield the secreted ectodomain incorporated in the zona pellucida.</text>
</comment>
<keyword evidence="10" id="KW-1133">Transmembrane helix</keyword>
<feature type="signal peptide" evidence="14">
    <location>
        <begin position="1"/>
        <end position="22"/>
    </location>
</feature>
<keyword evidence="11" id="KW-0472">Membrane</keyword>
<dbReference type="PANTHER" id="PTHR11576">
    <property type="entry name" value="ZONA PELLUCIDA SPERM-BINDING PROTEIN 3"/>
    <property type="match status" value="1"/>
</dbReference>
<dbReference type="InterPro" id="IPR042235">
    <property type="entry name" value="ZP-C_dom"/>
</dbReference>
<feature type="chain" id="PRO_5031587897" description="Zona pellucida sperm-binding protein 3" evidence="14">
    <location>
        <begin position="23"/>
        <end position="415"/>
    </location>
</feature>
<feature type="compositionally biased region" description="Polar residues" evidence="15">
    <location>
        <begin position="28"/>
        <end position="41"/>
    </location>
</feature>
<dbReference type="GO" id="GO:0035804">
    <property type="term" value="F:structural constituent of egg coat"/>
    <property type="evidence" value="ECO:0007669"/>
    <property type="project" value="UniProtKB-UniRule"/>
</dbReference>
<comment type="subcellular location">
    <subcellularLocation>
        <location evidence="1">Secreted</location>
        <location evidence="1">Extracellular space</location>
        <location evidence="1">Extracellular matrix</location>
    </subcellularLocation>
    <subcellularLocation>
        <location evidence="14">Zona pellucida</location>
    </subcellularLocation>
    <subcellularLocation>
        <location evidence="14">Cell membrane</location>
        <topology evidence="14">Single-pass type I membrane protein</topology>
    </subcellularLocation>
</comment>
<proteinExistence type="evidence at transcript level"/>
<comment type="domain">
    <text evidence="14">The ZP domain is involved in the polymerization of the ZP proteins to form the zona pellucida.</text>
</comment>
<evidence type="ECO:0000256" key="1">
    <source>
        <dbReference type="ARBA" id="ARBA00004498"/>
    </source>
</evidence>
<accession>A0A7R7A621</accession>
<organism evidence="17">
    <name type="scientific">Coilia nasus</name>
    <name type="common">Japanese grenadier anchovy</name>
    <dbReference type="NCBI Taxonomy" id="365059"/>
    <lineage>
        <taxon>Eukaryota</taxon>
        <taxon>Metazoa</taxon>
        <taxon>Chordata</taxon>
        <taxon>Craniata</taxon>
        <taxon>Vertebrata</taxon>
        <taxon>Euteleostomi</taxon>
        <taxon>Actinopterygii</taxon>
        <taxon>Neopterygii</taxon>
        <taxon>Teleostei</taxon>
        <taxon>Clupei</taxon>
        <taxon>Clupeiformes</taxon>
        <taxon>Clupeoidei</taxon>
        <taxon>Engraulidae</taxon>
        <taxon>Coilinae</taxon>
        <taxon>Coilia</taxon>
    </lineage>
</organism>
<dbReference type="Pfam" id="PF23344">
    <property type="entry name" value="ZP-N"/>
    <property type="match status" value="1"/>
</dbReference>
<keyword evidence="5 14" id="KW-0964">Secreted</keyword>
<dbReference type="InterPro" id="IPR048290">
    <property type="entry name" value="ZP_chr"/>
</dbReference>
<keyword evidence="17" id="KW-0946">Virion</keyword>
<comment type="function">
    <text evidence="14">Component of the zona pellucida, an extracellular matrix surrounding oocytes which mediates sperm binding, induction of the acrosome reaction and prevents post-fertilization polyspermy. The zona pellucida is composed of 3 to 4 glycoproteins, ZP1, ZP2, ZP3, and ZP4. ZP3 is essential for sperm binding and zona matrix formation.</text>
</comment>
<dbReference type="FunFam" id="2.60.40.4100:FF:000002">
    <property type="entry name" value="Zona pellucida sperm-binding protein 3"/>
    <property type="match status" value="1"/>
</dbReference>
<evidence type="ECO:0000256" key="13">
    <source>
        <dbReference type="ARBA" id="ARBA00023180"/>
    </source>
</evidence>
<name>A0A7R7A621_COINA</name>
<dbReference type="GO" id="GO:0035805">
    <property type="term" value="C:egg coat"/>
    <property type="evidence" value="ECO:0007669"/>
    <property type="project" value="UniProtKB-SubCell"/>
</dbReference>
<keyword evidence="12 14" id="KW-1015">Disulfide bond</keyword>
<dbReference type="PROSITE" id="PS51034">
    <property type="entry name" value="ZP_2"/>
    <property type="match status" value="1"/>
</dbReference>
<keyword evidence="4 14" id="KW-1003">Cell membrane</keyword>
<keyword evidence="7 14" id="KW-0165">Cleavage on pair of basic residues</keyword>
<evidence type="ECO:0000259" key="16">
    <source>
        <dbReference type="PROSITE" id="PS51034"/>
    </source>
</evidence>
<evidence type="ECO:0000256" key="3">
    <source>
        <dbReference type="ARBA" id="ARBA00017980"/>
    </source>
</evidence>
<dbReference type="SMART" id="SM00241">
    <property type="entry name" value="ZP"/>
    <property type="match status" value="1"/>
</dbReference>
<evidence type="ECO:0000256" key="4">
    <source>
        <dbReference type="ARBA" id="ARBA00022475"/>
    </source>
</evidence>
<dbReference type="GO" id="GO:0032190">
    <property type="term" value="F:acrosin binding"/>
    <property type="evidence" value="ECO:0007669"/>
    <property type="project" value="TreeGrafter"/>
</dbReference>
<evidence type="ECO:0000256" key="14">
    <source>
        <dbReference type="RuleBase" id="RU367066"/>
    </source>
</evidence>
<evidence type="ECO:0000256" key="12">
    <source>
        <dbReference type="ARBA" id="ARBA00023157"/>
    </source>
</evidence>
<dbReference type="PANTHER" id="PTHR11576:SF2">
    <property type="entry name" value="ZONA PELLUCIDA SPERM-BINDING PROTEIN 3"/>
    <property type="match status" value="1"/>
</dbReference>
<evidence type="ECO:0000256" key="6">
    <source>
        <dbReference type="ARBA" id="ARBA00022530"/>
    </source>
</evidence>
<evidence type="ECO:0000256" key="10">
    <source>
        <dbReference type="ARBA" id="ARBA00022989"/>
    </source>
</evidence>
<evidence type="ECO:0000256" key="7">
    <source>
        <dbReference type="ARBA" id="ARBA00022685"/>
    </source>
</evidence>
<feature type="domain" description="ZP" evidence="16">
    <location>
        <begin position="95"/>
        <end position="353"/>
    </location>
</feature>
<evidence type="ECO:0000256" key="9">
    <source>
        <dbReference type="ARBA" id="ARBA00022729"/>
    </source>
</evidence>
<evidence type="ECO:0000256" key="15">
    <source>
        <dbReference type="SAM" id="MobiDB-lite"/>
    </source>
</evidence>
<dbReference type="GO" id="GO:0035803">
    <property type="term" value="P:egg coat formation"/>
    <property type="evidence" value="ECO:0007669"/>
    <property type="project" value="UniProtKB-UniRule"/>
</dbReference>
<dbReference type="Gene3D" id="2.60.40.3210">
    <property type="entry name" value="Zona pellucida, ZP-N domain"/>
    <property type="match status" value="1"/>
</dbReference>
<keyword evidence="6 14" id="KW-0272">Extracellular matrix</keyword>
<dbReference type="InterPro" id="IPR001507">
    <property type="entry name" value="ZP_dom"/>
</dbReference>
<dbReference type="FunFam" id="2.60.40.3210:FF:000001">
    <property type="entry name" value="Zona pellucida sperm-binding protein 3"/>
    <property type="match status" value="1"/>
</dbReference>
<dbReference type="PRINTS" id="PR00023">
    <property type="entry name" value="ZPELLUCIDA"/>
</dbReference>
<keyword evidence="17" id="KW-0261">Viral envelope protein</keyword>
<dbReference type="GO" id="GO:0005886">
    <property type="term" value="C:plasma membrane"/>
    <property type="evidence" value="ECO:0007669"/>
    <property type="project" value="UniProtKB-SubCell"/>
</dbReference>
<evidence type="ECO:0000256" key="5">
    <source>
        <dbReference type="ARBA" id="ARBA00022525"/>
    </source>
</evidence>